<comment type="caution">
    <text evidence="1">The sequence shown here is derived from an EMBL/GenBank/DDBJ whole genome shotgun (WGS) entry which is preliminary data.</text>
</comment>
<evidence type="ECO:0000313" key="2">
    <source>
        <dbReference type="Proteomes" id="UP000650833"/>
    </source>
</evidence>
<dbReference type="Proteomes" id="UP000650833">
    <property type="component" value="Unassembled WGS sequence"/>
</dbReference>
<protein>
    <submittedName>
        <fullName evidence="1">Uncharacterized protein</fullName>
    </submittedName>
</protein>
<evidence type="ECO:0000313" key="1">
    <source>
        <dbReference type="EMBL" id="KAG2193404.1"/>
    </source>
</evidence>
<organism evidence="1 2">
    <name type="scientific">Mucor plumbeus</name>
    <dbReference type="NCBI Taxonomy" id="97098"/>
    <lineage>
        <taxon>Eukaryota</taxon>
        <taxon>Fungi</taxon>
        <taxon>Fungi incertae sedis</taxon>
        <taxon>Mucoromycota</taxon>
        <taxon>Mucoromycotina</taxon>
        <taxon>Mucoromycetes</taxon>
        <taxon>Mucorales</taxon>
        <taxon>Mucorineae</taxon>
        <taxon>Mucoraceae</taxon>
        <taxon>Mucor</taxon>
    </lineage>
</organism>
<accession>A0A8H7UWN7</accession>
<name>A0A8H7UWN7_9FUNG</name>
<keyword evidence="2" id="KW-1185">Reference proteome</keyword>
<reference evidence="1" key="1">
    <citation type="submission" date="2020-12" db="EMBL/GenBank/DDBJ databases">
        <title>Metabolic potential, ecology and presence of endohyphal bacteria is reflected in genomic diversity of Mucoromycotina.</title>
        <authorList>
            <person name="Muszewska A."/>
            <person name="Okrasinska A."/>
            <person name="Steczkiewicz K."/>
            <person name="Drgas O."/>
            <person name="Orlowska M."/>
            <person name="Perlinska-Lenart U."/>
            <person name="Aleksandrzak-Piekarczyk T."/>
            <person name="Szatraj K."/>
            <person name="Zielenkiewicz U."/>
            <person name="Pilsyk S."/>
            <person name="Malc E."/>
            <person name="Mieczkowski P."/>
            <person name="Kruszewska J.S."/>
            <person name="Biernat P."/>
            <person name="Pawlowska J."/>
        </authorList>
    </citation>
    <scope>NUCLEOTIDE SEQUENCE</scope>
    <source>
        <strain evidence="1">CBS 226.32</strain>
    </source>
</reference>
<dbReference type="AlphaFoldDB" id="A0A8H7UWN7"/>
<dbReference type="EMBL" id="JAEPRC010000652">
    <property type="protein sequence ID" value="KAG2193404.1"/>
    <property type="molecule type" value="Genomic_DNA"/>
</dbReference>
<gene>
    <name evidence="1" type="ORF">INT46_010299</name>
</gene>
<sequence length="72" mass="8209">MDQSSDNFGSLMSIHIIGILNDLKVVQGYLRSIEIEVSLSGIRKLLKKMGFKFKRKIKTNFANKDNKPLRLA</sequence>
<proteinExistence type="predicted"/>